<dbReference type="Proteomes" id="UP000774804">
    <property type="component" value="Unassembled WGS sequence"/>
</dbReference>
<name>A0A329R724_9STRA</name>
<dbReference type="InterPro" id="IPR043128">
    <property type="entry name" value="Rev_trsase/Diguanyl_cyclase"/>
</dbReference>
<reference evidence="2" key="2">
    <citation type="submission" date="2018-10" db="EMBL/GenBank/DDBJ databases">
        <title>Effector identification in a new, highly contiguous assembly of the strawberry crown rot pathogen Phytophthora cactorum.</title>
        <authorList>
            <person name="Armitage A.D."/>
            <person name="Nellist C.F."/>
            <person name="Bates H."/>
            <person name="Vickerstaff R.J."/>
            <person name="Harrison R.J."/>
        </authorList>
    </citation>
    <scope>NUCLEOTIDE SEQUENCE</scope>
    <source>
        <strain evidence="2">15-7</strain>
        <strain evidence="4">4032</strain>
        <strain evidence="3">4040</strain>
        <strain evidence="5">P415</strain>
    </source>
</reference>
<proteinExistence type="predicted"/>
<dbReference type="AlphaFoldDB" id="A0A329R724"/>
<keyword evidence="7" id="KW-1185">Reference proteome</keyword>
<gene>
    <name evidence="6" type="ORF">PC110_g23237</name>
    <name evidence="2" type="ORF">PC113_g6478</name>
    <name evidence="4" type="ORF">PC115_g5642</name>
    <name evidence="3" type="ORF">PC117_g23594</name>
    <name evidence="5" type="ORF">PC118_g21283</name>
</gene>
<dbReference type="EMBL" id="RCMI01000118">
    <property type="protein sequence ID" value="KAG2933053.1"/>
    <property type="molecule type" value="Genomic_DNA"/>
</dbReference>
<feature type="domain" description="Reverse transcriptase" evidence="1">
    <location>
        <begin position="15"/>
        <end position="94"/>
    </location>
</feature>
<dbReference type="EMBL" id="RCMG01000133">
    <property type="protein sequence ID" value="KAG2862256.1"/>
    <property type="molecule type" value="Genomic_DNA"/>
</dbReference>
<evidence type="ECO:0000313" key="2">
    <source>
        <dbReference type="EMBL" id="KAG2862256.1"/>
    </source>
</evidence>
<evidence type="ECO:0000313" key="7">
    <source>
        <dbReference type="Proteomes" id="UP000251314"/>
    </source>
</evidence>
<dbReference type="EMBL" id="MJFZ01003059">
    <property type="protein sequence ID" value="RAW20321.1"/>
    <property type="molecule type" value="Genomic_DNA"/>
</dbReference>
<protein>
    <recommendedName>
        <fullName evidence="1">Reverse transcriptase domain-containing protein</fullName>
    </recommendedName>
</protein>
<dbReference type="Proteomes" id="UP000697107">
    <property type="component" value="Unassembled WGS sequence"/>
</dbReference>
<sequence length="132" mass="14731">MAVWCQEIYFILTEEGVITPTRVLMGGTKSVAYVQPTVQEMFSEVFNKGLLIWIDDLLGYEKSDEGLLILLKKVLTICAEKGLKLNPKKCSFYLLEALWCGRIVSGEGVRHDPARLTALTNLPLPSTGQDLQ</sequence>
<dbReference type="Proteomes" id="UP000251314">
    <property type="component" value="Unassembled WGS sequence"/>
</dbReference>
<dbReference type="OrthoDB" id="111480at2759"/>
<accession>A0A329R724</accession>
<organism evidence="6 7">
    <name type="scientific">Phytophthora cactorum</name>
    <dbReference type="NCBI Taxonomy" id="29920"/>
    <lineage>
        <taxon>Eukaryota</taxon>
        <taxon>Sar</taxon>
        <taxon>Stramenopiles</taxon>
        <taxon>Oomycota</taxon>
        <taxon>Peronosporomycetes</taxon>
        <taxon>Peronosporales</taxon>
        <taxon>Peronosporaceae</taxon>
        <taxon>Phytophthora</taxon>
    </lineage>
</organism>
<evidence type="ECO:0000313" key="6">
    <source>
        <dbReference type="EMBL" id="RAW20321.1"/>
    </source>
</evidence>
<dbReference type="InterPro" id="IPR000477">
    <property type="entry name" value="RT_dom"/>
</dbReference>
<dbReference type="EMBL" id="RCML01001424">
    <property type="protein sequence ID" value="KAG2962712.1"/>
    <property type="molecule type" value="Genomic_DNA"/>
</dbReference>
<dbReference type="VEuPathDB" id="FungiDB:PC110_g23237"/>
<comment type="caution">
    <text evidence="6">The sequence shown here is derived from an EMBL/GenBank/DDBJ whole genome shotgun (WGS) entry which is preliminary data.</text>
</comment>
<dbReference type="EMBL" id="RCMK01001450">
    <property type="protein sequence ID" value="KAG2894031.1"/>
    <property type="molecule type" value="Genomic_DNA"/>
</dbReference>
<dbReference type="Proteomes" id="UP000736787">
    <property type="component" value="Unassembled WGS sequence"/>
</dbReference>
<dbReference type="InterPro" id="IPR043502">
    <property type="entry name" value="DNA/RNA_pol_sf"/>
</dbReference>
<evidence type="ECO:0000259" key="1">
    <source>
        <dbReference type="Pfam" id="PF00078"/>
    </source>
</evidence>
<dbReference type="Pfam" id="PF00078">
    <property type="entry name" value="RVT_1"/>
    <property type="match status" value="1"/>
</dbReference>
<dbReference type="Gene3D" id="3.30.70.270">
    <property type="match status" value="1"/>
</dbReference>
<dbReference type="SUPFAM" id="SSF56672">
    <property type="entry name" value="DNA/RNA polymerases"/>
    <property type="match status" value="1"/>
</dbReference>
<evidence type="ECO:0000313" key="3">
    <source>
        <dbReference type="EMBL" id="KAG2894031.1"/>
    </source>
</evidence>
<dbReference type="InterPro" id="IPR051320">
    <property type="entry name" value="Viral_Replic_Matur_Polypro"/>
</dbReference>
<evidence type="ECO:0000313" key="4">
    <source>
        <dbReference type="EMBL" id="KAG2933053.1"/>
    </source>
</evidence>
<dbReference type="PANTHER" id="PTHR33064:SF37">
    <property type="entry name" value="RIBONUCLEASE H"/>
    <property type="match status" value="1"/>
</dbReference>
<dbReference type="PANTHER" id="PTHR33064">
    <property type="entry name" value="POL PROTEIN"/>
    <property type="match status" value="1"/>
</dbReference>
<evidence type="ECO:0000313" key="5">
    <source>
        <dbReference type="EMBL" id="KAG2962712.1"/>
    </source>
</evidence>
<reference evidence="6 7" key="1">
    <citation type="submission" date="2018-01" db="EMBL/GenBank/DDBJ databases">
        <title>Draft genome of the strawberry crown rot pathogen Phytophthora cactorum.</title>
        <authorList>
            <person name="Armitage A.D."/>
            <person name="Lysoe E."/>
            <person name="Nellist C.F."/>
            <person name="Harrison R.J."/>
            <person name="Brurberg M.B."/>
        </authorList>
    </citation>
    <scope>NUCLEOTIDE SEQUENCE [LARGE SCALE GENOMIC DNA]</scope>
    <source>
        <strain evidence="6 7">10300</strain>
    </source>
</reference>
<dbReference type="Proteomes" id="UP000735874">
    <property type="component" value="Unassembled WGS sequence"/>
</dbReference>